<dbReference type="AlphaFoldDB" id="A0A263D1G6"/>
<evidence type="ECO:0000313" key="2">
    <source>
        <dbReference type="EMBL" id="OZM71185.1"/>
    </source>
</evidence>
<protein>
    <submittedName>
        <fullName evidence="2">Aminoglycoside phosphotransferase</fullName>
    </submittedName>
</protein>
<dbReference type="InParanoid" id="A0A263D1G6"/>
<comment type="caution">
    <text evidence="2">The sequence shown here is derived from an EMBL/GenBank/DDBJ whole genome shotgun (WGS) entry which is preliminary data.</text>
</comment>
<dbReference type="SUPFAM" id="SSF56112">
    <property type="entry name" value="Protein kinase-like (PK-like)"/>
    <property type="match status" value="1"/>
</dbReference>
<dbReference type="EMBL" id="NKYE01000015">
    <property type="protein sequence ID" value="OZM71185.1"/>
    <property type="molecule type" value="Genomic_DNA"/>
</dbReference>
<keyword evidence="3" id="KW-1185">Reference proteome</keyword>
<evidence type="ECO:0000259" key="1">
    <source>
        <dbReference type="Pfam" id="PF01636"/>
    </source>
</evidence>
<dbReference type="InterPro" id="IPR002575">
    <property type="entry name" value="Aminoglycoside_PTrfase"/>
</dbReference>
<gene>
    <name evidence="2" type="ORF">CFN78_21805</name>
</gene>
<dbReference type="Gene3D" id="3.90.1200.10">
    <property type="match status" value="1"/>
</dbReference>
<sequence>MGPGHTLSTRQRDLLDGWLPGAKIVRDHSWGLVGTTVLELVHHGRRYIVKAGDEQDHHLARESRAHRDWLAPWTSRGRAPVLEYADEEAKLLVTRHLPGELVQGRDEERDPEIYRQAGELLAVLHGQSSVEDERFEAEARDKALSWLARPHRITPEVVRRLRAEMESWPAPVVTLVPTHGDWQPRNWLVHEGVVAVIDFGRAAPRPALTDLARLAAQQFRNGPALEAAFLDGYGHDPRESAAWRRNRFREAVATAVWAHQVGDERFERQGHRMIADAVTDYWN</sequence>
<evidence type="ECO:0000313" key="3">
    <source>
        <dbReference type="Proteomes" id="UP000242444"/>
    </source>
</evidence>
<feature type="domain" description="Aminoglycoside phosphotransferase" evidence="1">
    <location>
        <begin position="42"/>
        <end position="242"/>
    </location>
</feature>
<dbReference type="RefSeq" id="WP_094864806.1">
    <property type="nucleotide sequence ID" value="NZ_NKYE01000015.1"/>
</dbReference>
<dbReference type="Pfam" id="PF01636">
    <property type="entry name" value="APH"/>
    <property type="match status" value="1"/>
</dbReference>
<reference evidence="2 3" key="1">
    <citation type="submission" date="2017-07" db="EMBL/GenBank/DDBJ databases">
        <title>Amycolatopsis antarcticus sp. nov., isolated from the surface of an Antarcticus brown macroalga.</title>
        <authorList>
            <person name="Wang J."/>
            <person name="Leiva S."/>
            <person name="Huang J."/>
            <person name="Huang Y."/>
        </authorList>
    </citation>
    <scope>NUCLEOTIDE SEQUENCE [LARGE SCALE GENOMIC DNA]</scope>
    <source>
        <strain evidence="2 3">AU-G6</strain>
    </source>
</reference>
<dbReference type="Proteomes" id="UP000242444">
    <property type="component" value="Unassembled WGS sequence"/>
</dbReference>
<accession>A0A263D1G6</accession>
<dbReference type="InterPro" id="IPR011009">
    <property type="entry name" value="Kinase-like_dom_sf"/>
</dbReference>
<name>A0A263D1G6_9PSEU</name>
<proteinExistence type="predicted"/>
<dbReference type="OrthoDB" id="21342at2"/>
<dbReference type="GO" id="GO:0016740">
    <property type="term" value="F:transferase activity"/>
    <property type="evidence" value="ECO:0007669"/>
    <property type="project" value="UniProtKB-KW"/>
</dbReference>
<organism evidence="2 3">
    <name type="scientific">Amycolatopsis antarctica</name>
    <dbReference type="NCBI Taxonomy" id="1854586"/>
    <lineage>
        <taxon>Bacteria</taxon>
        <taxon>Bacillati</taxon>
        <taxon>Actinomycetota</taxon>
        <taxon>Actinomycetes</taxon>
        <taxon>Pseudonocardiales</taxon>
        <taxon>Pseudonocardiaceae</taxon>
        <taxon>Amycolatopsis</taxon>
    </lineage>
</organism>
<keyword evidence="2" id="KW-0808">Transferase</keyword>